<feature type="transmembrane region" description="Helical" evidence="1">
    <location>
        <begin position="12"/>
        <end position="38"/>
    </location>
</feature>
<gene>
    <name evidence="2" type="ORF">C0601_13550</name>
</gene>
<dbReference type="EMBL" id="PKTG01000144">
    <property type="protein sequence ID" value="PLX15244.1"/>
    <property type="molecule type" value="Genomic_DNA"/>
</dbReference>
<reference evidence="2 3" key="1">
    <citation type="submission" date="2017-11" db="EMBL/GenBank/DDBJ databases">
        <title>Genome-resolved metagenomics identifies genetic mobility, metabolic interactions, and unexpected diversity in perchlorate-reducing communities.</title>
        <authorList>
            <person name="Barnum T.P."/>
            <person name="Figueroa I.A."/>
            <person name="Carlstrom C.I."/>
            <person name="Lucas L.N."/>
            <person name="Engelbrektson A.L."/>
            <person name="Coates J.D."/>
        </authorList>
    </citation>
    <scope>NUCLEOTIDE SEQUENCE [LARGE SCALE GENOMIC DNA]</scope>
    <source>
        <strain evidence="2">BM706</strain>
    </source>
</reference>
<evidence type="ECO:0008006" key="4">
    <source>
        <dbReference type="Google" id="ProtNLM"/>
    </source>
</evidence>
<keyword evidence="1" id="KW-1133">Transmembrane helix</keyword>
<sequence length="180" mass="20864">MKKRKNYFIEKGLQSQIIVAFIVLTVFVLMITMFNLYFLSQYMVANTLEPSEYIQFSSMLSRAFSMLKYKIYFLIGLDVIIVFIVSLFISHQLAGPGYKIKKSITKIKDGNLNFKVVLREGDKFDDIANELNALIRKNSMDVNELITIKDKFKTALRTKDDQLAIETLAKLEEHVNKFLI</sequence>
<keyword evidence="1" id="KW-0472">Membrane</keyword>
<evidence type="ECO:0000313" key="2">
    <source>
        <dbReference type="EMBL" id="PLX15244.1"/>
    </source>
</evidence>
<protein>
    <recommendedName>
        <fullName evidence="4">HAMP domain-containing protein</fullName>
    </recommendedName>
</protein>
<feature type="transmembrane region" description="Helical" evidence="1">
    <location>
        <begin position="69"/>
        <end position="89"/>
    </location>
</feature>
<evidence type="ECO:0000256" key="1">
    <source>
        <dbReference type="SAM" id="Phobius"/>
    </source>
</evidence>
<comment type="caution">
    <text evidence="2">The sequence shown here is derived from an EMBL/GenBank/DDBJ whole genome shotgun (WGS) entry which is preliminary data.</text>
</comment>
<dbReference type="AlphaFoldDB" id="A0A2N5Z9F6"/>
<name>A0A2N5Z9F6_MUIH1</name>
<accession>A0A2N5Z9F6</accession>
<evidence type="ECO:0000313" key="3">
    <source>
        <dbReference type="Proteomes" id="UP000234857"/>
    </source>
</evidence>
<keyword evidence="1" id="KW-0812">Transmembrane</keyword>
<dbReference type="Proteomes" id="UP000234857">
    <property type="component" value="Unassembled WGS sequence"/>
</dbReference>
<proteinExistence type="predicted"/>
<dbReference type="Gene3D" id="6.10.340.10">
    <property type="match status" value="1"/>
</dbReference>
<organism evidence="2 3">
    <name type="scientific">Muiribacterium halophilum</name>
    <dbReference type="NCBI Taxonomy" id="2053465"/>
    <lineage>
        <taxon>Bacteria</taxon>
        <taxon>Candidatus Muiribacteriota</taxon>
        <taxon>Candidatus Muiribacteriia</taxon>
        <taxon>Candidatus Muiribacteriales</taxon>
        <taxon>Candidatus Muiribacteriaceae</taxon>
        <taxon>Candidatus Muiribacterium</taxon>
    </lineage>
</organism>